<dbReference type="GO" id="GO:0033202">
    <property type="term" value="C:DNA helicase complex"/>
    <property type="evidence" value="ECO:0007669"/>
    <property type="project" value="TreeGrafter"/>
</dbReference>
<evidence type="ECO:0000256" key="10">
    <source>
        <dbReference type="ARBA" id="ARBA00023235"/>
    </source>
</evidence>
<evidence type="ECO:0000256" key="13">
    <source>
        <dbReference type="ARBA" id="ARBA00034923"/>
    </source>
</evidence>
<dbReference type="Pfam" id="PF13361">
    <property type="entry name" value="UvrD_C"/>
    <property type="match status" value="1"/>
</dbReference>
<keyword evidence="4 15" id="KW-0378">Hydrolase</keyword>
<dbReference type="InterPro" id="IPR014016">
    <property type="entry name" value="UvrD-like_ATP-bd"/>
</dbReference>
<protein>
    <recommendedName>
        <fullName evidence="12">DNA 3'-5' helicase</fullName>
        <ecNumber evidence="12">5.6.2.4</ecNumber>
    </recommendedName>
    <alternativeName>
        <fullName evidence="13">DNA 3'-5' helicase II</fullName>
    </alternativeName>
</protein>
<evidence type="ECO:0000256" key="12">
    <source>
        <dbReference type="ARBA" id="ARBA00034808"/>
    </source>
</evidence>
<dbReference type="Pfam" id="PF12705">
    <property type="entry name" value="PDDEXK_1"/>
    <property type="match status" value="1"/>
</dbReference>
<dbReference type="GO" id="GO:0000725">
    <property type="term" value="P:recombinational repair"/>
    <property type="evidence" value="ECO:0007669"/>
    <property type="project" value="TreeGrafter"/>
</dbReference>
<dbReference type="GO" id="GO:0005829">
    <property type="term" value="C:cytosol"/>
    <property type="evidence" value="ECO:0007669"/>
    <property type="project" value="TreeGrafter"/>
</dbReference>
<evidence type="ECO:0000256" key="3">
    <source>
        <dbReference type="ARBA" id="ARBA00022763"/>
    </source>
</evidence>
<dbReference type="GO" id="GO:0004527">
    <property type="term" value="F:exonuclease activity"/>
    <property type="evidence" value="ECO:0007669"/>
    <property type="project" value="UniProtKB-KW"/>
</dbReference>
<evidence type="ECO:0000256" key="7">
    <source>
        <dbReference type="ARBA" id="ARBA00022840"/>
    </source>
</evidence>
<keyword evidence="1" id="KW-0540">Nuclease</keyword>
<gene>
    <name evidence="19" type="ORF">CG50_11575</name>
</gene>
<name>A0A086Y3J7_9RHOB</name>
<dbReference type="GO" id="GO:0043138">
    <property type="term" value="F:3'-5' DNA helicase activity"/>
    <property type="evidence" value="ECO:0007669"/>
    <property type="project" value="UniProtKB-EC"/>
</dbReference>
<dbReference type="InterPro" id="IPR038726">
    <property type="entry name" value="PDDEXK_AddAB-type"/>
</dbReference>
<evidence type="ECO:0000256" key="5">
    <source>
        <dbReference type="ARBA" id="ARBA00022806"/>
    </source>
</evidence>
<keyword evidence="6" id="KW-0269">Exonuclease</keyword>
<keyword evidence="2 15" id="KW-0547">Nucleotide-binding</keyword>
<dbReference type="PANTHER" id="PTHR11070:SF2">
    <property type="entry name" value="ATP-DEPENDENT DNA HELICASE SRS2"/>
    <property type="match status" value="1"/>
</dbReference>
<dbReference type="GO" id="GO:0003677">
    <property type="term" value="F:DNA binding"/>
    <property type="evidence" value="ECO:0007669"/>
    <property type="project" value="UniProtKB-KW"/>
</dbReference>
<sequence length="1126" mass="121445">MTDLATQRQVSAADPAHSVWLSANAGSGKTKVLTDRVARLLLDGTEPQKILCLTYTKAAASEMQNRLLKRLGEWAMFDDARLRAELTRLGGASEAAEAVPAERLAQARRLFAKAIETPGGLKIQTIHSFCGMLLRRFPLEAGVPHGFAELDDRSAAEMRSRIVEEIAESPERTVLDRLADCTAGEDLSPLIAEVSRHAATLARPVTRADLLSALGQPADLTRAGLPALVFDGSEKALFDTVIPILKAESKTMKDLAAVLARVDLKAPTLRDVEELQSALLRKIDWTLSSKIPTKKAAEAMGEDTLDDFKAFAERLSAAKDSEFALAVAARSEALSAFARAFVPRYRARKAAGGWLDFDDLIERAGALLSRGSVAQWVLFRLDGGIDHILVDEAQDTSPGQWQVIERLADEFTAGEGAREAARTIFVVGDRKQSIYSFQGADLHRFEAMRTLFTEKFAAIERPLRSDVLQHSFRSAPAVLQLVDETFAGAGAVGLGGAPEHIAFHQAMPGRVDLWPAIARPEDAPEGEWDDPVDLPGREDADVILARTIAAEIRAMIEGGQRLPDGKGGSRPLDEGDFLILVQRRAFLFGEIIRACKAAGLAVAGADRLRLGAEIAVKDIVSLLTFLATPEDDLSLAEALRSPLFGWTEAELYALAQPRKGYLWPALRERGPEDPNVAIIQDLLGQTDFLRPFDLIARILNRHGGRGRLIARLGPEAEDGIDELVQQALAYEMTEIPSLTGFLGWLGADDIEVKRQMENEGRTIRVMTVHGSKGLESPVVILPDTAKPHRSPAGSSVFETAADQAPAVALWKGGPMPAALRTLSDDEATRIREEKMRLLYVALTRAESWLIVAAAGETGEGEESWYALVEGAMARLGAGEAEGISPRLREIGVLRRHASGDWPEPAGAEAHAAAAQPELPGWLFTRPEAPPRPEATLSPSDLGGAKALPGEDATEGPDEAAALRRGRQLHLLLEHLPAEAPEARPERAHALLSTGPDRTEDIAPLLATAERVIAAIAASGFDLAASLAEVEVTATLDALRGRVLRGAIDRLWVTPAKIHVLDYKSNRVVPGTAAEVPLGIVRQLAAYRAMLAGIYPGREIACTVVWTETATLTELPAAQMEEALSGL</sequence>
<evidence type="ECO:0000256" key="4">
    <source>
        <dbReference type="ARBA" id="ARBA00022801"/>
    </source>
</evidence>
<evidence type="ECO:0000256" key="11">
    <source>
        <dbReference type="ARBA" id="ARBA00034617"/>
    </source>
</evidence>
<dbReference type="Proteomes" id="UP000028824">
    <property type="component" value="Unassembled WGS sequence"/>
</dbReference>
<dbReference type="InterPro" id="IPR000212">
    <property type="entry name" value="DNA_helicase_UvrD/REP"/>
</dbReference>
<reference evidence="19 20" key="1">
    <citation type="submission" date="2014-03" db="EMBL/GenBank/DDBJ databases">
        <title>Genome of Paenirhodobacter enshiensis DW2-9.</title>
        <authorList>
            <person name="Wang D."/>
            <person name="Wang G."/>
        </authorList>
    </citation>
    <scope>NUCLEOTIDE SEQUENCE [LARGE SCALE GENOMIC DNA]</scope>
    <source>
        <strain evidence="19 20">DW2-9</strain>
    </source>
</reference>
<dbReference type="NCBIfam" id="TIGR02784">
    <property type="entry name" value="addA_alphas"/>
    <property type="match status" value="1"/>
</dbReference>
<dbReference type="InterPro" id="IPR014151">
    <property type="entry name" value="DNA_helicase_AddA"/>
</dbReference>
<keyword evidence="5 15" id="KW-0347">Helicase</keyword>
<dbReference type="Gene3D" id="3.40.50.300">
    <property type="entry name" value="P-loop containing nucleotide triphosphate hydrolases"/>
    <property type="match status" value="4"/>
</dbReference>
<keyword evidence="9" id="KW-0234">DNA repair</keyword>
<dbReference type="InterPro" id="IPR027417">
    <property type="entry name" value="P-loop_NTPase"/>
</dbReference>
<dbReference type="eggNOG" id="COG1074">
    <property type="taxonomic scope" value="Bacteria"/>
</dbReference>
<dbReference type="EC" id="5.6.2.4" evidence="12"/>
<evidence type="ECO:0000256" key="9">
    <source>
        <dbReference type="ARBA" id="ARBA00023204"/>
    </source>
</evidence>
<evidence type="ECO:0000256" key="14">
    <source>
        <dbReference type="ARBA" id="ARBA00048988"/>
    </source>
</evidence>
<evidence type="ECO:0000313" key="20">
    <source>
        <dbReference type="Proteomes" id="UP000028824"/>
    </source>
</evidence>
<evidence type="ECO:0000256" key="2">
    <source>
        <dbReference type="ARBA" id="ARBA00022741"/>
    </source>
</evidence>
<organism evidence="19 20">
    <name type="scientific">Paenirhodobacter enshiensis</name>
    <dbReference type="NCBI Taxonomy" id="1105367"/>
    <lineage>
        <taxon>Bacteria</taxon>
        <taxon>Pseudomonadati</taxon>
        <taxon>Pseudomonadota</taxon>
        <taxon>Alphaproteobacteria</taxon>
        <taxon>Rhodobacterales</taxon>
        <taxon>Rhodobacter group</taxon>
        <taxon>Paenirhodobacter</taxon>
    </lineage>
</organism>
<dbReference type="InterPro" id="IPR014017">
    <property type="entry name" value="DNA_helicase_UvrD-like_C"/>
</dbReference>
<comment type="caution">
    <text evidence="19">The sequence shown here is derived from an EMBL/GenBank/DDBJ whole genome shotgun (WGS) entry which is preliminary data.</text>
</comment>
<keyword evidence="3" id="KW-0227">DNA damage</keyword>
<feature type="region of interest" description="Disordered" evidence="16">
    <location>
        <begin position="921"/>
        <end position="958"/>
    </location>
</feature>
<keyword evidence="7 15" id="KW-0067">ATP-binding</keyword>
<dbReference type="SUPFAM" id="SSF52540">
    <property type="entry name" value="P-loop containing nucleoside triphosphate hydrolases"/>
    <property type="match status" value="1"/>
</dbReference>
<dbReference type="STRING" id="1105367.CG50_11575"/>
<evidence type="ECO:0000313" key="19">
    <source>
        <dbReference type="EMBL" id="KFI28847.1"/>
    </source>
</evidence>
<comment type="catalytic activity">
    <reaction evidence="14">
        <text>ATP + H2O = ADP + phosphate + H(+)</text>
        <dbReference type="Rhea" id="RHEA:13065"/>
        <dbReference type="ChEBI" id="CHEBI:15377"/>
        <dbReference type="ChEBI" id="CHEBI:15378"/>
        <dbReference type="ChEBI" id="CHEBI:30616"/>
        <dbReference type="ChEBI" id="CHEBI:43474"/>
        <dbReference type="ChEBI" id="CHEBI:456216"/>
        <dbReference type="EC" id="5.6.2.4"/>
    </reaction>
</comment>
<feature type="domain" description="UvrD-like helicase ATP-binding" evidence="17">
    <location>
        <begin position="2"/>
        <end position="475"/>
    </location>
</feature>
<dbReference type="Pfam" id="PF00580">
    <property type="entry name" value="UvrD-helicase"/>
    <property type="match status" value="1"/>
</dbReference>
<evidence type="ECO:0000256" key="15">
    <source>
        <dbReference type="PROSITE-ProRule" id="PRU00560"/>
    </source>
</evidence>
<keyword evidence="20" id="KW-1185">Reference proteome</keyword>
<keyword evidence="10" id="KW-0413">Isomerase</keyword>
<feature type="domain" description="UvrD-like helicase C-terminal" evidence="18">
    <location>
        <begin position="501"/>
        <end position="773"/>
    </location>
</feature>
<dbReference type="PANTHER" id="PTHR11070">
    <property type="entry name" value="UVRD / RECB / PCRA DNA HELICASE FAMILY MEMBER"/>
    <property type="match status" value="1"/>
</dbReference>
<comment type="catalytic activity">
    <reaction evidence="11">
        <text>Couples ATP hydrolysis with the unwinding of duplex DNA by translocating in the 3'-5' direction.</text>
        <dbReference type="EC" id="5.6.2.4"/>
    </reaction>
</comment>
<accession>A0A086Y3J7</accession>
<dbReference type="PROSITE" id="PS51217">
    <property type="entry name" value="UVRD_HELICASE_CTER"/>
    <property type="match status" value="1"/>
</dbReference>
<keyword evidence="8" id="KW-0238">DNA-binding</keyword>
<dbReference type="EMBL" id="JFZB01000005">
    <property type="protein sequence ID" value="KFI28847.1"/>
    <property type="molecule type" value="Genomic_DNA"/>
</dbReference>
<dbReference type="AlphaFoldDB" id="A0A086Y3J7"/>
<evidence type="ECO:0000256" key="8">
    <source>
        <dbReference type="ARBA" id="ARBA00023125"/>
    </source>
</evidence>
<feature type="binding site" evidence="15">
    <location>
        <begin position="23"/>
        <end position="30"/>
    </location>
    <ligand>
        <name>ATP</name>
        <dbReference type="ChEBI" id="CHEBI:30616"/>
    </ligand>
</feature>
<evidence type="ECO:0000256" key="6">
    <source>
        <dbReference type="ARBA" id="ARBA00022839"/>
    </source>
</evidence>
<dbReference type="InterPro" id="IPR011604">
    <property type="entry name" value="PDDEXK-like_dom_sf"/>
</dbReference>
<dbReference type="OrthoDB" id="9810135at2"/>
<dbReference type="PROSITE" id="PS51198">
    <property type="entry name" value="UVRD_HELICASE_ATP_BIND"/>
    <property type="match status" value="1"/>
</dbReference>
<dbReference type="GO" id="GO:0005524">
    <property type="term" value="F:ATP binding"/>
    <property type="evidence" value="ECO:0007669"/>
    <property type="project" value="UniProtKB-UniRule"/>
</dbReference>
<dbReference type="InterPro" id="IPR011335">
    <property type="entry name" value="Restrct_endonuc-II-like"/>
</dbReference>
<proteinExistence type="predicted"/>
<dbReference type="SUPFAM" id="SSF52980">
    <property type="entry name" value="Restriction endonuclease-like"/>
    <property type="match status" value="1"/>
</dbReference>
<dbReference type="RefSeq" id="WP_036635289.1">
    <property type="nucleotide sequence ID" value="NZ_JFZB01000005.1"/>
</dbReference>
<evidence type="ECO:0000256" key="16">
    <source>
        <dbReference type="SAM" id="MobiDB-lite"/>
    </source>
</evidence>
<evidence type="ECO:0000259" key="17">
    <source>
        <dbReference type="PROSITE" id="PS51198"/>
    </source>
</evidence>
<dbReference type="Gene3D" id="3.90.320.10">
    <property type="match status" value="1"/>
</dbReference>
<evidence type="ECO:0000259" key="18">
    <source>
        <dbReference type="PROSITE" id="PS51217"/>
    </source>
</evidence>
<evidence type="ECO:0000256" key="1">
    <source>
        <dbReference type="ARBA" id="ARBA00022722"/>
    </source>
</evidence>